<dbReference type="GO" id="GO:0003723">
    <property type="term" value="F:RNA binding"/>
    <property type="evidence" value="ECO:0007669"/>
    <property type="project" value="UniProtKB-UniRule"/>
</dbReference>
<name>A0AAV2TNG9_CALDB</name>
<reference evidence="3" key="1">
    <citation type="submission" date="2024-06" db="EMBL/GenBank/DDBJ databases">
        <authorList>
            <person name="Liu X."/>
            <person name="Lenzi L."/>
            <person name="Haldenby T S."/>
            <person name="Uol C."/>
        </authorList>
    </citation>
    <scope>NUCLEOTIDE SEQUENCE</scope>
</reference>
<dbReference type="SUPFAM" id="SSF54928">
    <property type="entry name" value="RNA-binding domain, RBD"/>
    <property type="match status" value="1"/>
</dbReference>
<evidence type="ECO:0000259" key="2">
    <source>
        <dbReference type="PROSITE" id="PS50102"/>
    </source>
</evidence>
<dbReference type="Proteomes" id="UP001497525">
    <property type="component" value="Unassembled WGS sequence"/>
</dbReference>
<feature type="domain" description="RRM" evidence="2">
    <location>
        <begin position="34"/>
        <end position="101"/>
    </location>
</feature>
<keyword evidence="1" id="KW-0694">RNA-binding</keyword>
<dbReference type="InterPro" id="IPR012677">
    <property type="entry name" value="Nucleotide-bd_a/b_plait_sf"/>
</dbReference>
<dbReference type="Gene3D" id="3.30.70.330">
    <property type="match status" value="1"/>
</dbReference>
<evidence type="ECO:0000256" key="1">
    <source>
        <dbReference type="PROSITE-ProRule" id="PRU00176"/>
    </source>
</evidence>
<evidence type="ECO:0000313" key="3">
    <source>
        <dbReference type="EMBL" id="CAL5137531.1"/>
    </source>
</evidence>
<organism evidence="3 4">
    <name type="scientific">Calicophoron daubneyi</name>
    <name type="common">Rumen fluke</name>
    <name type="synonym">Paramphistomum daubneyi</name>
    <dbReference type="NCBI Taxonomy" id="300641"/>
    <lineage>
        <taxon>Eukaryota</taxon>
        <taxon>Metazoa</taxon>
        <taxon>Spiralia</taxon>
        <taxon>Lophotrochozoa</taxon>
        <taxon>Platyhelminthes</taxon>
        <taxon>Trematoda</taxon>
        <taxon>Digenea</taxon>
        <taxon>Plagiorchiida</taxon>
        <taxon>Pronocephalata</taxon>
        <taxon>Paramphistomoidea</taxon>
        <taxon>Paramphistomidae</taxon>
        <taxon>Calicophoron</taxon>
    </lineage>
</organism>
<dbReference type="Pfam" id="PF00076">
    <property type="entry name" value="RRM_1"/>
    <property type="match status" value="1"/>
</dbReference>
<evidence type="ECO:0000313" key="4">
    <source>
        <dbReference type="Proteomes" id="UP001497525"/>
    </source>
</evidence>
<dbReference type="AlphaFoldDB" id="A0AAV2TNG9"/>
<dbReference type="PROSITE" id="PS50102">
    <property type="entry name" value="RRM"/>
    <property type="match status" value="1"/>
</dbReference>
<dbReference type="InterPro" id="IPR035979">
    <property type="entry name" value="RBD_domain_sf"/>
</dbReference>
<dbReference type="InterPro" id="IPR000504">
    <property type="entry name" value="RRM_dom"/>
</dbReference>
<dbReference type="EMBL" id="CAXLJL010000401">
    <property type="protein sequence ID" value="CAL5137531.1"/>
    <property type="molecule type" value="Genomic_DNA"/>
</dbReference>
<dbReference type="CDD" id="cd00590">
    <property type="entry name" value="RRM_SF"/>
    <property type="match status" value="1"/>
</dbReference>
<comment type="caution">
    <text evidence="3">The sequence shown here is derived from an EMBL/GenBank/DDBJ whole genome shotgun (WGS) entry which is preliminary data.</text>
</comment>
<accession>A0AAV2TNG9</accession>
<protein>
    <recommendedName>
        <fullName evidence="2">RRM domain-containing protein</fullName>
    </recommendedName>
</protein>
<proteinExistence type="predicted"/>
<gene>
    <name evidence="3" type="ORF">CDAUBV1_LOCUS11833</name>
</gene>
<sequence length="157" mass="18600">MKRFPLIIDGWTAIRILLNGRITHFLYAKHQEDGAVVVRNVHPFMDKESLLNLFRRFGKVRHIDLRVNEAVAIVFFKSGKPVKKVLSNSMHSRFSVDVAQLLFPGPSRYRDSEWIRDYQAAKKESEIALEEYFRRRIEERSKIDEDGWITVNKKRRL</sequence>